<dbReference type="EMBL" id="JANBPY010000883">
    <property type="protein sequence ID" value="KAJ1963028.1"/>
    <property type="molecule type" value="Genomic_DNA"/>
</dbReference>
<dbReference type="PANTHER" id="PTHR23077">
    <property type="entry name" value="AAA-FAMILY ATPASE"/>
    <property type="match status" value="1"/>
</dbReference>
<keyword evidence="14" id="KW-1185">Reference proteome</keyword>
<dbReference type="InterPro" id="IPR003959">
    <property type="entry name" value="ATPase_AAA_core"/>
</dbReference>
<evidence type="ECO:0000256" key="8">
    <source>
        <dbReference type="ARBA" id="ARBA00034811"/>
    </source>
</evidence>
<feature type="domain" description="AAA+ ATPase" evidence="12">
    <location>
        <begin position="996"/>
        <end position="1148"/>
    </location>
</feature>
<comment type="caution">
    <text evidence="13">The sequence shown here is derived from an EMBL/GenBank/DDBJ whole genome shotgun (WGS) entry which is preliminary data.</text>
</comment>
<gene>
    <name evidence="13" type="primary">PEX6</name>
    <name evidence="13" type="ORF">IWQ62_003348</name>
</gene>
<dbReference type="GO" id="GO:0016558">
    <property type="term" value="P:protein import into peroxisome matrix"/>
    <property type="evidence" value="ECO:0007669"/>
    <property type="project" value="TreeGrafter"/>
</dbReference>
<evidence type="ECO:0000256" key="11">
    <source>
        <dbReference type="SAM" id="MobiDB-lite"/>
    </source>
</evidence>
<dbReference type="SUPFAM" id="SSF52540">
    <property type="entry name" value="P-loop containing nucleoside triphosphate hydrolases"/>
    <property type="match status" value="2"/>
</dbReference>
<feature type="region of interest" description="Disordered" evidence="11">
    <location>
        <begin position="1216"/>
        <end position="1241"/>
    </location>
</feature>
<protein>
    <recommendedName>
        <fullName evidence="8">Peroxisomal ATPase PEX6</fullName>
    </recommendedName>
    <alternativeName>
        <fullName evidence="9">Peroxin-6</fullName>
    </alternativeName>
</protein>
<dbReference type="CDD" id="cd19527">
    <property type="entry name" value="RecA-like_PEX6_r2"/>
    <property type="match status" value="1"/>
</dbReference>
<reference evidence="13" key="1">
    <citation type="submission" date="2022-07" db="EMBL/GenBank/DDBJ databases">
        <title>Phylogenomic reconstructions and comparative analyses of Kickxellomycotina fungi.</title>
        <authorList>
            <person name="Reynolds N.K."/>
            <person name="Stajich J.E."/>
            <person name="Barry K."/>
            <person name="Grigoriev I.V."/>
            <person name="Crous P."/>
            <person name="Smith M.E."/>
        </authorList>
    </citation>
    <scope>NUCLEOTIDE SEQUENCE</scope>
    <source>
        <strain evidence="13">RSA 1196</strain>
    </source>
</reference>
<dbReference type="PANTHER" id="PTHR23077:SF9">
    <property type="entry name" value="PEROXISOMAL ATPASE PEX6"/>
    <property type="match status" value="1"/>
</dbReference>
<dbReference type="Gene3D" id="1.10.8.60">
    <property type="match status" value="2"/>
</dbReference>
<keyword evidence="6" id="KW-0067">ATP-binding</keyword>
<name>A0A9W8AUC2_9FUNG</name>
<evidence type="ECO:0000256" key="9">
    <source>
        <dbReference type="ARBA" id="ARBA00034920"/>
    </source>
</evidence>
<evidence type="ECO:0000256" key="3">
    <source>
        <dbReference type="ARBA" id="ARBA00022593"/>
    </source>
</evidence>
<organism evidence="13 14">
    <name type="scientific">Dispira parvispora</name>
    <dbReference type="NCBI Taxonomy" id="1520584"/>
    <lineage>
        <taxon>Eukaryota</taxon>
        <taxon>Fungi</taxon>
        <taxon>Fungi incertae sedis</taxon>
        <taxon>Zoopagomycota</taxon>
        <taxon>Kickxellomycotina</taxon>
        <taxon>Dimargaritomycetes</taxon>
        <taxon>Dimargaritales</taxon>
        <taxon>Dimargaritaceae</taxon>
        <taxon>Dispira</taxon>
    </lineage>
</organism>
<evidence type="ECO:0000313" key="14">
    <source>
        <dbReference type="Proteomes" id="UP001150925"/>
    </source>
</evidence>
<evidence type="ECO:0000256" key="1">
    <source>
        <dbReference type="ARBA" id="ARBA00004370"/>
    </source>
</evidence>
<evidence type="ECO:0000256" key="6">
    <source>
        <dbReference type="ARBA" id="ARBA00022840"/>
    </source>
</evidence>
<dbReference type="GO" id="GO:0005778">
    <property type="term" value="C:peroxisomal membrane"/>
    <property type="evidence" value="ECO:0007669"/>
    <property type="project" value="TreeGrafter"/>
</dbReference>
<dbReference type="InterPro" id="IPR003593">
    <property type="entry name" value="AAA+_ATPase"/>
</dbReference>
<dbReference type="SMART" id="SM00382">
    <property type="entry name" value="AAA"/>
    <property type="match status" value="2"/>
</dbReference>
<dbReference type="GO" id="GO:0016887">
    <property type="term" value="F:ATP hydrolysis activity"/>
    <property type="evidence" value="ECO:0007669"/>
    <property type="project" value="InterPro"/>
</dbReference>
<sequence length="1302" mass="142374">MPSIHPTRFTEAPPPGQRPVYVNCVSEAQVESITKYIENWPTLNSNRQRCPLLCLVPEALFQLLGGPAQPVEGNQYTAVTLNSAVRSLLDVFQGPPSFSTCLHPALFETYRIEQFSGLAEALGCESTTVDQCWVIYPEWSRYLIHTDHLLRVTGTIEAVRLPVFNEVVVSTSNRELYQFSQRDPATVAEILCCAPFIMHRGGCYTFSVSHAIPEVDQDVHLVCRDSQPVQQGRLGSTTRVVLALDTHPSEIEDQAPQDNVQIDTSFLRQNVQSKLNWGLYWGNESDVAEEDDPDGLVDDPSTTDIITLGSLTPISNEGSEQTSSSDSSRFPEVETTGTVCRLTTFPDAALRPELDTSGQLGVLAINEDETTYQRGTLIAKALGIDYSLDCVVIVSFATLGILGAQQGDWVSVHLLASETLLQSHTATIKPRPCRIVALDWPQLVAGAESSTQPTVWVTSVLAFNLGCTPCTVSQMAGSIGSPGCDPPTTGVEVRVAPWTGLTTTAESVDTNTLGQALPPATELTIARISSPVSENKILYEGFLDALQRYLSSTGTLVLTTGDLIGVALDGTVAHIKHEFLEEQHQWSDVLVGWIEDNLRWRGNLAFFRVSRLVTEESSEDFNCSFPLTNYHAGFSRVHPTYTKIVQTGLESDYVPYGWARALGLRTTPSPPWSRLQNFPAFKQALDIIQAYLDPATQHLGLSTTLLVHGAGGSGKTTTLNWVAECLGLHQYVVSVSELTTHGTSVATMHAALEAHFQQAAKYVPCLFVLDHIDTLGQTGNESLEQGQDPPMVHVLRDLVKQLGNNRSLGREPPRGAENVVVVAGTCTDKDSLPPALATCFQQEVALVAPPEGTRLAILEACLDGLQNTSDYSLRTLALETASFLPGDLVQLTNRACWQAWTRSKSLQPPPPDECMQDRDINFWRTLLLAGISLSSIDWTEAMQETRAEVSDGLGVPKIPNVSWDDVGGLQSVKQTILETVQLPLEHPELFAQGVKKRSGILLYGPPGTGKTLLAKAVATSCSLNFFSVKGPELLNMYIGESEANVRRVFQKARDARPCVIFFDELDSLAPKRGQQGDSGGVMDRIVSQLLAELDGMSADNSSGGDNTSTTPVAADIFVIGATNRPDLLDPALLRPGRFDKLIYLGISETHESQRNIMTALTRKFQLHPTLDLSDIAERCPFNYTGADFYALCSDAMLKAMIRQVSTIDQKVAQINLENHPVDTKEEEKGDTEHQSPDAQSVTLTPQYYLEHLATDEDVNVVVTKEDFLQALDELVPSVSVEELARYQSIRSKFNQPNPTTPS</sequence>
<evidence type="ECO:0000256" key="5">
    <source>
        <dbReference type="ARBA" id="ARBA00022801"/>
    </source>
</evidence>
<dbReference type="GO" id="GO:0005829">
    <property type="term" value="C:cytosol"/>
    <property type="evidence" value="ECO:0007669"/>
    <property type="project" value="TreeGrafter"/>
</dbReference>
<keyword evidence="5" id="KW-0378">Hydrolase</keyword>
<keyword evidence="4" id="KW-0547">Nucleotide-binding</keyword>
<evidence type="ECO:0000256" key="2">
    <source>
        <dbReference type="ARBA" id="ARBA00006914"/>
    </source>
</evidence>
<dbReference type="Proteomes" id="UP001150925">
    <property type="component" value="Unassembled WGS sequence"/>
</dbReference>
<accession>A0A9W8AUC2</accession>
<dbReference type="InterPro" id="IPR047533">
    <property type="entry name" value="RecA-like_PEX6_r2"/>
</dbReference>
<feature type="compositionally biased region" description="Basic and acidic residues" evidence="11">
    <location>
        <begin position="1219"/>
        <end position="1235"/>
    </location>
</feature>
<evidence type="ECO:0000256" key="10">
    <source>
        <dbReference type="ARBA" id="ARBA00048778"/>
    </source>
</evidence>
<dbReference type="InterPro" id="IPR003960">
    <property type="entry name" value="ATPase_AAA_CS"/>
</dbReference>
<dbReference type="Gene3D" id="3.40.50.300">
    <property type="entry name" value="P-loop containing nucleotide triphosphate hydrolases"/>
    <property type="match status" value="2"/>
</dbReference>
<dbReference type="Pfam" id="PF25395">
    <property type="entry name" value="DPBB_PEX6"/>
    <property type="match status" value="1"/>
</dbReference>
<proteinExistence type="inferred from homology"/>
<evidence type="ECO:0000259" key="12">
    <source>
        <dbReference type="SMART" id="SM00382"/>
    </source>
</evidence>
<dbReference type="FunFam" id="3.40.50.300:FF:000109">
    <property type="entry name" value="Peroxisomal biogenesis factor 6"/>
    <property type="match status" value="1"/>
</dbReference>
<feature type="region of interest" description="Disordered" evidence="11">
    <location>
        <begin position="311"/>
        <end position="334"/>
    </location>
</feature>
<dbReference type="InterPro" id="IPR050168">
    <property type="entry name" value="AAA_ATPase_domain"/>
</dbReference>
<evidence type="ECO:0000256" key="7">
    <source>
        <dbReference type="ARBA" id="ARBA00023136"/>
    </source>
</evidence>
<dbReference type="PROSITE" id="PS00674">
    <property type="entry name" value="AAA"/>
    <property type="match status" value="1"/>
</dbReference>
<dbReference type="InterPro" id="IPR041569">
    <property type="entry name" value="AAA_lid_3"/>
</dbReference>
<dbReference type="GO" id="GO:0005524">
    <property type="term" value="F:ATP binding"/>
    <property type="evidence" value="ECO:0007669"/>
    <property type="project" value="UniProtKB-KW"/>
</dbReference>
<dbReference type="Pfam" id="PF00004">
    <property type="entry name" value="AAA"/>
    <property type="match status" value="2"/>
</dbReference>
<keyword evidence="3" id="KW-0962">Peroxisome biogenesis</keyword>
<dbReference type="InterPro" id="IPR056995">
    <property type="entry name" value="PEX6_4th_dom"/>
</dbReference>
<dbReference type="Pfam" id="PF23315">
    <property type="entry name" value="PEX6_4th"/>
    <property type="match status" value="1"/>
</dbReference>
<comment type="similarity">
    <text evidence="2">Belongs to the AAA ATPase family.</text>
</comment>
<dbReference type="InterPro" id="IPR057604">
    <property type="entry name" value="DPBB_PEX6"/>
</dbReference>
<keyword evidence="7" id="KW-0472">Membrane</keyword>
<evidence type="ECO:0000313" key="13">
    <source>
        <dbReference type="EMBL" id="KAJ1963028.1"/>
    </source>
</evidence>
<feature type="domain" description="AAA+ ATPase" evidence="12">
    <location>
        <begin position="701"/>
        <end position="850"/>
    </location>
</feature>
<dbReference type="Pfam" id="PF17862">
    <property type="entry name" value="AAA_lid_3"/>
    <property type="match status" value="1"/>
</dbReference>
<dbReference type="OrthoDB" id="5553750at2759"/>
<dbReference type="InterPro" id="IPR027417">
    <property type="entry name" value="P-loop_NTPase"/>
</dbReference>
<comment type="subcellular location">
    <subcellularLocation>
        <location evidence="1">Membrane</location>
    </subcellularLocation>
</comment>
<evidence type="ECO:0000256" key="4">
    <source>
        <dbReference type="ARBA" id="ARBA00022741"/>
    </source>
</evidence>
<feature type="compositionally biased region" description="Low complexity" evidence="11">
    <location>
        <begin position="315"/>
        <end position="328"/>
    </location>
</feature>
<comment type="catalytic activity">
    <reaction evidence="10">
        <text>ATP + H2O = ADP + phosphate + H(+)</text>
        <dbReference type="Rhea" id="RHEA:13065"/>
        <dbReference type="ChEBI" id="CHEBI:15377"/>
        <dbReference type="ChEBI" id="CHEBI:15378"/>
        <dbReference type="ChEBI" id="CHEBI:30616"/>
        <dbReference type="ChEBI" id="CHEBI:43474"/>
        <dbReference type="ChEBI" id="CHEBI:456216"/>
    </reaction>
    <physiologicalReaction direction="left-to-right" evidence="10">
        <dbReference type="Rhea" id="RHEA:13066"/>
    </physiologicalReaction>
</comment>